<evidence type="ECO:0000313" key="2">
    <source>
        <dbReference type="Proteomes" id="UP000780801"/>
    </source>
</evidence>
<evidence type="ECO:0000313" key="1">
    <source>
        <dbReference type="EMBL" id="KAF9577783.1"/>
    </source>
</evidence>
<dbReference type="OrthoDB" id="2438799at2759"/>
<reference evidence="1" key="1">
    <citation type="journal article" date="2020" name="Fungal Divers.">
        <title>Resolving the Mortierellaceae phylogeny through synthesis of multi-gene phylogenetics and phylogenomics.</title>
        <authorList>
            <person name="Vandepol N."/>
            <person name="Liber J."/>
            <person name="Desiro A."/>
            <person name="Na H."/>
            <person name="Kennedy M."/>
            <person name="Barry K."/>
            <person name="Grigoriev I.V."/>
            <person name="Miller A.N."/>
            <person name="O'Donnell K."/>
            <person name="Stajich J.E."/>
            <person name="Bonito G."/>
        </authorList>
    </citation>
    <scope>NUCLEOTIDE SEQUENCE</scope>
    <source>
        <strain evidence="1">KOD1015</strain>
    </source>
</reference>
<name>A0A9P6FLU9_9FUNG</name>
<comment type="caution">
    <text evidence="1">The sequence shown here is derived from an EMBL/GenBank/DDBJ whole genome shotgun (WGS) entry which is preliminary data.</text>
</comment>
<dbReference type="Proteomes" id="UP000780801">
    <property type="component" value="Unassembled WGS sequence"/>
</dbReference>
<proteinExistence type="predicted"/>
<sequence>MAGFNIGAAVRRLQEEAAPFINDESIKVTVKNLYLMLDVMYMTHLLTAWIPLYHGARSNSIWDTSERLPGISTDSHRRILSEIKPAVIRLPVKEKQLFLDLSCELAATGRVRSRALETEEEEDLLQLFQDLSKKLPLVALPSVRDNEDT</sequence>
<dbReference type="EMBL" id="JAABOA010004374">
    <property type="protein sequence ID" value="KAF9577783.1"/>
    <property type="molecule type" value="Genomic_DNA"/>
</dbReference>
<keyword evidence="2" id="KW-1185">Reference proteome</keyword>
<feature type="non-terminal residue" evidence="1">
    <location>
        <position position="149"/>
    </location>
</feature>
<organism evidence="1 2">
    <name type="scientific">Lunasporangiospora selenospora</name>
    <dbReference type="NCBI Taxonomy" id="979761"/>
    <lineage>
        <taxon>Eukaryota</taxon>
        <taxon>Fungi</taxon>
        <taxon>Fungi incertae sedis</taxon>
        <taxon>Mucoromycota</taxon>
        <taxon>Mortierellomycotina</taxon>
        <taxon>Mortierellomycetes</taxon>
        <taxon>Mortierellales</taxon>
        <taxon>Mortierellaceae</taxon>
        <taxon>Lunasporangiospora</taxon>
    </lineage>
</organism>
<accession>A0A9P6FLU9</accession>
<protein>
    <submittedName>
        <fullName evidence="1">Uncharacterized protein</fullName>
    </submittedName>
</protein>
<gene>
    <name evidence="1" type="ORF">BGW38_006777</name>
</gene>
<dbReference type="AlphaFoldDB" id="A0A9P6FLU9"/>